<evidence type="ECO:0000256" key="6">
    <source>
        <dbReference type="SAM" id="Phobius"/>
    </source>
</evidence>
<feature type="transmembrane region" description="Helical" evidence="6">
    <location>
        <begin position="124"/>
        <end position="142"/>
    </location>
</feature>
<evidence type="ECO:0000313" key="8">
    <source>
        <dbReference type="EMBL" id="CAK4031168.1"/>
    </source>
</evidence>
<comment type="similarity">
    <text evidence="5">Belongs to the SAT4 family.</text>
</comment>
<proteinExistence type="inferred from homology"/>
<feature type="domain" description="Rhodopsin" evidence="7">
    <location>
        <begin position="36"/>
        <end position="275"/>
    </location>
</feature>
<feature type="transmembrane region" description="Helical" evidence="6">
    <location>
        <begin position="209"/>
        <end position="227"/>
    </location>
</feature>
<feature type="transmembrane region" description="Helical" evidence="6">
    <location>
        <begin position="52"/>
        <end position="76"/>
    </location>
</feature>
<keyword evidence="3 6" id="KW-1133">Transmembrane helix</keyword>
<sequence>MDIYTRNPDIHYVNPEGALNAGIWSLYAGATAFLAARIWSKTTRRHGLWYDDYVLLVAWAILTANDILITIEYATGYVSPVWDDRMHILINITSCGTLLGQCLTKTAFAVTLLKLTRGFSHWKICHGILWFCITTMCTYNLVKCLLEWARLCDDPTYDVWYRIDFCLHNSARDKFKEGGNYYNVVMDFIFAAFPWIITYSLDMKKMEKVALCFTMSLGMVVAISTAIRTEWKFDGNGSEDEWWFWRNAMSNIWYSSEVTGTIIVQCVPVLRPLVQDIHTSLRSKRLGSTIDEVALENAEPHWYHAS</sequence>
<keyword evidence="4 6" id="KW-0472">Membrane</keyword>
<gene>
    <name evidence="8" type="ORF">LECACI_7A006326</name>
</gene>
<keyword evidence="2 6" id="KW-0812">Transmembrane</keyword>
<evidence type="ECO:0000256" key="5">
    <source>
        <dbReference type="ARBA" id="ARBA00038359"/>
    </source>
</evidence>
<reference evidence="8" key="1">
    <citation type="submission" date="2023-11" db="EMBL/GenBank/DDBJ databases">
        <authorList>
            <person name="Alioto T."/>
            <person name="Alioto T."/>
            <person name="Gomez Garrido J."/>
        </authorList>
    </citation>
    <scope>NUCLEOTIDE SEQUENCE</scope>
</reference>
<accession>A0AAI8Z2B7</accession>
<dbReference type="PANTHER" id="PTHR33048:SF147">
    <property type="entry name" value="INTEGRAL MEMBRANE PROTEIN"/>
    <property type="match status" value="1"/>
</dbReference>
<dbReference type="InterPro" id="IPR049326">
    <property type="entry name" value="Rhodopsin_dom_fungi"/>
</dbReference>
<name>A0AAI8Z2B7_9PEZI</name>
<evidence type="ECO:0000313" key="9">
    <source>
        <dbReference type="Proteomes" id="UP001296104"/>
    </source>
</evidence>
<evidence type="ECO:0000256" key="1">
    <source>
        <dbReference type="ARBA" id="ARBA00004141"/>
    </source>
</evidence>
<dbReference type="EMBL" id="CAVMBE010000044">
    <property type="protein sequence ID" value="CAK4031168.1"/>
    <property type="molecule type" value="Genomic_DNA"/>
</dbReference>
<comment type="caution">
    <text evidence="8">The sequence shown here is derived from an EMBL/GenBank/DDBJ whole genome shotgun (WGS) entry which is preliminary data.</text>
</comment>
<dbReference type="GO" id="GO:0016020">
    <property type="term" value="C:membrane"/>
    <property type="evidence" value="ECO:0007669"/>
    <property type="project" value="UniProtKB-SubCell"/>
</dbReference>
<organism evidence="8 9">
    <name type="scientific">Lecanosticta acicola</name>
    <dbReference type="NCBI Taxonomy" id="111012"/>
    <lineage>
        <taxon>Eukaryota</taxon>
        <taxon>Fungi</taxon>
        <taxon>Dikarya</taxon>
        <taxon>Ascomycota</taxon>
        <taxon>Pezizomycotina</taxon>
        <taxon>Dothideomycetes</taxon>
        <taxon>Dothideomycetidae</taxon>
        <taxon>Mycosphaerellales</taxon>
        <taxon>Mycosphaerellaceae</taxon>
        <taxon>Lecanosticta</taxon>
    </lineage>
</organism>
<dbReference type="AlphaFoldDB" id="A0AAI8Z2B7"/>
<evidence type="ECO:0000256" key="3">
    <source>
        <dbReference type="ARBA" id="ARBA00022989"/>
    </source>
</evidence>
<evidence type="ECO:0000256" key="2">
    <source>
        <dbReference type="ARBA" id="ARBA00022692"/>
    </source>
</evidence>
<dbReference type="Pfam" id="PF20684">
    <property type="entry name" value="Fung_rhodopsin"/>
    <property type="match status" value="1"/>
</dbReference>
<comment type="subcellular location">
    <subcellularLocation>
        <location evidence="1">Membrane</location>
        <topology evidence="1">Multi-pass membrane protein</topology>
    </subcellularLocation>
</comment>
<dbReference type="PANTHER" id="PTHR33048">
    <property type="entry name" value="PTH11-LIKE INTEGRAL MEMBRANE PROTEIN (AFU_ORTHOLOGUE AFUA_5G11245)"/>
    <property type="match status" value="1"/>
</dbReference>
<evidence type="ECO:0000256" key="4">
    <source>
        <dbReference type="ARBA" id="ARBA00023136"/>
    </source>
</evidence>
<protein>
    <recommendedName>
        <fullName evidence="7">Rhodopsin domain-containing protein</fullName>
    </recommendedName>
</protein>
<dbReference type="Proteomes" id="UP001296104">
    <property type="component" value="Unassembled WGS sequence"/>
</dbReference>
<feature type="transmembrane region" description="Helical" evidence="6">
    <location>
        <begin position="21"/>
        <end position="40"/>
    </location>
</feature>
<keyword evidence="9" id="KW-1185">Reference proteome</keyword>
<evidence type="ECO:0000259" key="7">
    <source>
        <dbReference type="Pfam" id="PF20684"/>
    </source>
</evidence>
<dbReference type="InterPro" id="IPR052337">
    <property type="entry name" value="SAT4-like"/>
</dbReference>
<feature type="transmembrane region" description="Helical" evidence="6">
    <location>
        <begin position="180"/>
        <end position="197"/>
    </location>
</feature>
<feature type="transmembrane region" description="Helical" evidence="6">
    <location>
        <begin position="88"/>
        <end position="112"/>
    </location>
</feature>